<evidence type="ECO:0000313" key="1">
    <source>
        <dbReference type="EMBL" id="PWB92673.1"/>
    </source>
</evidence>
<name>A0A2U1SM43_METSR</name>
<accession>A0A2U1SM43</accession>
<evidence type="ECO:0000313" key="2">
    <source>
        <dbReference type="Proteomes" id="UP000245137"/>
    </source>
</evidence>
<comment type="caution">
    <text evidence="1">The sequence shown here is derived from an EMBL/GenBank/DDBJ whole genome shotgun (WGS) entry which is preliminary data.</text>
</comment>
<gene>
    <name evidence="1" type="ORF">C5689_17060</name>
</gene>
<dbReference type="EMBL" id="PUIV01000040">
    <property type="protein sequence ID" value="PWB92673.1"/>
    <property type="molecule type" value="Genomic_DNA"/>
</dbReference>
<protein>
    <submittedName>
        <fullName evidence="1">Uncharacterized protein</fullName>
    </submittedName>
</protein>
<sequence length="104" mass="10303">MLALAFSLVGGAEASRVGRHCDGVSAAAMEDCHKASANQGERDKGSRAGNDCAAVSCVQAPAVAGPIDSFFVMPVSSSAAALVAASDADFASLTAPPDLRPPIA</sequence>
<proteinExistence type="predicted"/>
<dbReference type="Proteomes" id="UP000245137">
    <property type="component" value="Unassembled WGS sequence"/>
</dbReference>
<reference evidence="1 2" key="1">
    <citation type="journal article" date="2018" name="Appl. Microbiol. Biotechnol.">
        <title>Co-cultivation of the strictly anaerobic methanogen Methanosarcina barkeri with aerobic methanotrophs in an oxygen-limited membrane bioreactor.</title>
        <authorList>
            <person name="In 't Zandt M.H."/>
            <person name="van den Bosch T.J.M."/>
            <person name="Rijkers R."/>
            <person name="van Kessel M.A.H.J."/>
            <person name="Jetten M.S.M."/>
            <person name="Welte C.U."/>
        </authorList>
    </citation>
    <scope>NUCLEOTIDE SEQUENCE [LARGE SCALE GENOMIC DNA]</scope>
    <source>
        <strain evidence="1 2">DSM 17706</strain>
    </source>
</reference>
<keyword evidence="2" id="KW-1185">Reference proteome</keyword>
<organism evidence="1 2">
    <name type="scientific">Methylosinus sporium</name>
    <dbReference type="NCBI Taxonomy" id="428"/>
    <lineage>
        <taxon>Bacteria</taxon>
        <taxon>Pseudomonadati</taxon>
        <taxon>Pseudomonadota</taxon>
        <taxon>Alphaproteobacteria</taxon>
        <taxon>Hyphomicrobiales</taxon>
        <taxon>Methylocystaceae</taxon>
        <taxon>Methylosinus</taxon>
    </lineage>
</organism>
<dbReference type="AlphaFoldDB" id="A0A2U1SM43"/>